<dbReference type="OrthoDB" id="5270965at2759"/>
<dbReference type="SUPFAM" id="SSF51182">
    <property type="entry name" value="RmlC-like cupins"/>
    <property type="match status" value="1"/>
</dbReference>
<accession>A0A2J8F361</accession>
<dbReference type="Gene3D" id="2.60.120.10">
    <property type="entry name" value="Jelly Rolls"/>
    <property type="match status" value="1"/>
</dbReference>
<sequence>MAHPAKNVSPEAEVKSWGFKQVFTWTDAPGTHYPPHSHRALTTHLITKGSLTITYPEDESPAKETHAVGERVDVAAGRQHEVWVGTQGCTMVIGE</sequence>
<evidence type="ECO:0000313" key="1">
    <source>
        <dbReference type="EMBL" id="PNH28800.1"/>
    </source>
</evidence>
<organism evidence="1 2">
    <name type="scientific">Verticillium dahliae</name>
    <name type="common">Verticillium wilt</name>
    <dbReference type="NCBI Taxonomy" id="27337"/>
    <lineage>
        <taxon>Eukaryota</taxon>
        <taxon>Fungi</taxon>
        <taxon>Dikarya</taxon>
        <taxon>Ascomycota</taxon>
        <taxon>Pezizomycotina</taxon>
        <taxon>Sordariomycetes</taxon>
        <taxon>Hypocreomycetidae</taxon>
        <taxon>Glomerellales</taxon>
        <taxon>Plectosphaerellaceae</taxon>
        <taxon>Verticillium</taxon>
    </lineage>
</organism>
<comment type="caution">
    <text evidence="1">The sequence shown here is derived from an EMBL/GenBank/DDBJ whole genome shotgun (WGS) entry which is preliminary data.</text>
</comment>
<dbReference type="SMR" id="A0A2J8F361"/>
<protein>
    <submittedName>
        <fullName evidence="1">Uncharacterized protein</fullName>
    </submittedName>
</protein>
<dbReference type="PANTHER" id="PTHR40434:SF1">
    <property type="entry name" value="CUPIN TYPE-1 DOMAIN-CONTAINING PROTEIN"/>
    <property type="match status" value="1"/>
</dbReference>
<dbReference type="AlphaFoldDB" id="A0A2J8F361"/>
<dbReference type="EMBL" id="MPSH01000031">
    <property type="protein sequence ID" value="PNH28800.1"/>
    <property type="molecule type" value="Genomic_DNA"/>
</dbReference>
<name>A0A2J8F361_VERDA</name>
<dbReference type="OMA" id="QVRSWGF"/>
<dbReference type="Proteomes" id="UP000236305">
    <property type="component" value="Unassembled WGS sequence"/>
</dbReference>
<gene>
    <name evidence="1" type="ORF">BJF96_g7866</name>
</gene>
<reference evidence="1 2" key="1">
    <citation type="submission" date="2017-12" db="EMBL/GenBank/DDBJ databases">
        <title>Comparative genomics yields insights into virulence evolution of Verticillium dahliae.</title>
        <authorList>
            <person name="Fan R."/>
            <person name="Armitage A.D."/>
            <person name="Cascant-Lopez E."/>
            <person name="Sobczyk M."/>
            <person name="Cockerton H.M."/>
            <person name="Harrison R.J."/>
        </authorList>
    </citation>
    <scope>NUCLEOTIDE SEQUENCE [LARGE SCALE GENOMIC DNA]</scope>
    <source>
        <strain evidence="1 2">12008</strain>
    </source>
</reference>
<dbReference type="InterPro" id="IPR011051">
    <property type="entry name" value="RmlC_Cupin_sf"/>
</dbReference>
<evidence type="ECO:0000313" key="2">
    <source>
        <dbReference type="Proteomes" id="UP000236305"/>
    </source>
</evidence>
<dbReference type="PANTHER" id="PTHR40434">
    <property type="entry name" value="CUPIN_2 DOMAIN-CONTAINING PROTEIN"/>
    <property type="match status" value="1"/>
</dbReference>
<proteinExistence type="predicted"/>
<dbReference type="InterPro" id="IPR014710">
    <property type="entry name" value="RmlC-like_jellyroll"/>
</dbReference>